<name>A0A0C9YI84_9AGAR</name>
<dbReference type="HOGENOM" id="CLU_073629_0_1_1"/>
<dbReference type="STRING" id="1095629.A0A0C9YI84"/>
<gene>
    <name evidence="2" type="ORF">K443DRAFT_128883</name>
</gene>
<evidence type="ECO:0000313" key="3">
    <source>
        <dbReference type="Proteomes" id="UP000054477"/>
    </source>
</evidence>
<dbReference type="Pfam" id="PF13671">
    <property type="entry name" value="AAA_33"/>
    <property type="match status" value="1"/>
</dbReference>
<protein>
    <recommendedName>
        <fullName evidence="4">P-loop containing nucleoside triphosphate hydrolase protein</fullName>
    </recommendedName>
</protein>
<dbReference type="EMBL" id="KN838545">
    <property type="protein sequence ID" value="KIK07773.1"/>
    <property type="molecule type" value="Genomic_DNA"/>
</dbReference>
<dbReference type="AlphaFoldDB" id="A0A0C9YI84"/>
<reference evidence="3" key="2">
    <citation type="submission" date="2015-01" db="EMBL/GenBank/DDBJ databases">
        <title>Evolutionary Origins and Diversification of the Mycorrhizal Mutualists.</title>
        <authorList>
            <consortium name="DOE Joint Genome Institute"/>
            <consortium name="Mycorrhizal Genomics Consortium"/>
            <person name="Kohler A."/>
            <person name="Kuo A."/>
            <person name="Nagy L.G."/>
            <person name="Floudas D."/>
            <person name="Copeland A."/>
            <person name="Barry K.W."/>
            <person name="Cichocki N."/>
            <person name="Veneault-Fourrey C."/>
            <person name="LaButti K."/>
            <person name="Lindquist E.A."/>
            <person name="Lipzen A."/>
            <person name="Lundell T."/>
            <person name="Morin E."/>
            <person name="Murat C."/>
            <person name="Riley R."/>
            <person name="Ohm R."/>
            <person name="Sun H."/>
            <person name="Tunlid A."/>
            <person name="Henrissat B."/>
            <person name="Grigoriev I.V."/>
            <person name="Hibbett D.S."/>
            <person name="Martin F."/>
        </authorList>
    </citation>
    <scope>NUCLEOTIDE SEQUENCE [LARGE SCALE GENOMIC DNA]</scope>
    <source>
        <strain evidence="3">LaAM-08-1</strain>
    </source>
</reference>
<evidence type="ECO:0000256" key="1">
    <source>
        <dbReference type="SAM" id="MobiDB-lite"/>
    </source>
</evidence>
<evidence type="ECO:0000313" key="2">
    <source>
        <dbReference type="EMBL" id="KIK07773.1"/>
    </source>
</evidence>
<dbReference type="OrthoDB" id="3512845at2759"/>
<proteinExistence type="predicted"/>
<accession>A0A0C9YI84</accession>
<dbReference type="PANTHER" id="PTHR12083">
    <property type="entry name" value="BIFUNCTIONAL POLYNUCLEOTIDE PHOSPHATASE/KINASE"/>
    <property type="match status" value="1"/>
</dbReference>
<keyword evidence="3" id="KW-1185">Reference proteome</keyword>
<dbReference type="SUPFAM" id="SSF52540">
    <property type="entry name" value="P-loop containing nucleoside triphosphate hydrolases"/>
    <property type="match status" value="1"/>
</dbReference>
<reference evidence="2 3" key="1">
    <citation type="submission" date="2014-04" db="EMBL/GenBank/DDBJ databases">
        <authorList>
            <consortium name="DOE Joint Genome Institute"/>
            <person name="Kuo A."/>
            <person name="Kohler A."/>
            <person name="Nagy L.G."/>
            <person name="Floudas D."/>
            <person name="Copeland A."/>
            <person name="Barry K.W."/>
            <person name="Cichocki N."/>
            <person name="Veneault-Fourrey C."/>
            <person name="LaButti K."/>
            <person name="Lindquist E.A."/>
            <person name="Lipzen A."/>
            <person name="Lundell T."/>
            <person name="Morin E."/>
            <person name="Murat C."/>
            <person name="Sun H."/>
            <person name="Tunlid A."/>
            <person name="Henrissat B."/>
            <person name="Grigoriev I.V."/>
            <person name="Hibbett D.S."/>
            <person name="Martin F."/>
            <person name="Nordberg H.P."/>
            <person name="Cantor M.N."/>
            <person name="Hua S.X."/>
        </authorList>
    </citation>
    <scope>NUCLEOTIDE SEQUENCE [LARGE SCALE GENOMIC DNA]</scope>
    <source>
        <strain evidence="2 3">LaAM-08-1</strain>
    </source>
</reference>
<dbReference type="GO" id="GO:0046404">
    <property type="term" value="F:ATP-dependent polydeoxyribonucleotide 5'-hydroxyl-kinase activity"/>
    <property type="evidence" value="ECO:0007669"/>
    <property type="project" value="TreeGrafter"/>
</dbReference>
<dbReference type="GO" id="GO:0006281">
    <property type="term" value="P:DNA repair"/>
    <property type="evidence" value="ECO:0007669"/>
    <property type="project" value="TreeGrafter"/>
</dbReference>
<feature type="region of interest" description="Disordered" evidence="1">
    <location>
        <begin position="261"/>
        <end position="323"/>
    </location>
</feature>
<dbReference type="GO" id="GO:0046403">
    <property type="term" value="F:polynucleotide 3'-phosphatase activity"/>
    <property type="evidence" value="ECO:0007669"/>
    <property type="project" value="TreeGrafter"/>
</dbReference>
<dbReference type="Gene3D" id="3.40.50.300">
    <property type="entry name" value="P-loop containing nucleotide triphosphate hydrolases"/>
    <property type="match status" value="1"/>
</dbReference>
<evidence type="ECO:0008006" key="4">
    <source>
        <dbReference type="Google" id="ProtNLM"/>
    </source>
</evidence>
<feature type="region of interest" description="Disordered" evidence="1">
    <location>
        <begin position="197"/>
        <end position="239"/>
    </location>
</feature>
<organism evidence="2 3">
    <name type="scientific">Laccaria amethystina LaAM-08-1</name>
    <dbReference type="NCBI Taxonomy" id="1095629"/>
    <lineage>
        <taxon>Eukaryota</taxon>
        <taxon>Fungi</taxon>
        <taxon>Dikarya</taxon>
        <taxon>Basidiomycota</taxon>
        <taxon>Agaricomycotina</taxon>
        <taxon>Agaricomycetes</taxon>
        <taxon>Agaricomycetidae</taxon>
        <taxon>Agaricales</taxon>
        <taxon>Agaricineae</taxon>
        <taxon>Hydnangiaceae</taxon>
        <taxon>Laccaria</taxon>
    </lineage>
</organism>
<feature type="compositionally biased region" description="Polar residues" evidence="1">
    <location>
        <begin position="197"/>
        <end position="212"/>
    </location>
</feature>
<dbReference type="Proteomes" id="UP000054477">
    <property type="component" value="Unassembled WGS sequence"/>
</dbReference>
<dbReference type="PANTHER" id="PTHR12083:SF9">
    <property type="entry name" value="BIFUNCTIONAL POLYNUCLEOTIDE PHOSPHATASE_KINASE"/>
    <property type="match status" value="1"/>
</dbReference>
<sequence length="323" mass="34710">MWSALTSMLSLGSSDTAEVAPSDFKVEGQVVLILCGLIGSGKSTFAESLQSHFPQFRRCNQDDLGDRRRVEHLARGSLSQGLSVCIDRTNFNASQRSYWIDIAHEFPGTAIWVIVFDTPYEICAARLRERKSHPTIKSPEQGLSVLERFAADFVSPASHEGYQRILYVKPSDLPSPPYARADIAAVLQRVATSSPVLARNSTPRRGVSSANPRGSFSFRGNSARGGRGSRGVRNNNYSYSGHGSTFAPGLSGGSRGAWSTPPAFLKNNSHPAGVPIHSQSSITVAAGEPRSPSRTAESQDQDNAKRSEIGCEETGAGDPSTVD</sequence>
<feature type="compositionally biased region" description="Low complexity" evidence="1">
    <location>
        <begin position="213"/>
        <end position="222"/>
    </location>
</feature>
<dbReference type="GO" id="GO:0003690">
    <property type="term" value="F:double-stranded DNA binding"/>
    <property type="evidence" value="ECO:0007669"/>
    <property type="project" value="TreeGrafter"/>
</dbReference>
<dbReference type="InterPro" id="IPR027417">
    <property type="entry name" value="P-loop_NTPase"/>
</dbReference>